<dbReference type="RefSeq" id="WP_180305914.1">
    <property type="nucleotide sequence ID" value="NZ_CP058952.1"/>
</dbReference>
<protein>
    <recommendedName>
        <fullName evidence="3">Tetratricopeptide repeat protein</fullName>
    </recommendedName>
</protein>
<dbReference type="EMBL" id="CP058952">
    <property type="protein sequence ID" value="QLI81807.1"/>
    <property type="molecule type" value="Genomic_DNA"/>
</dbReference>
<organism evidence="1 2">
    <name type="scientific">Chitinibacter fontanus</name>
    <dbReference type="NCBI Taxonomy" id="1737446"/>
    <lineage>
        <taxon>Bacteria</taxon>
        <taxon>Pseudomonadati</taxon>
        <taxon>Pseudomonadota</taxon>
        <taxon>Betaproteobacteria</taxon>
        <taxon>Neisseriales</taxon>
        <taxon>Chitinibacteraceae</taxon>
        <taxon>Chitinibacter</taxon>
    </lineage>
</organism>
<proteinExistence type="predicted"/>
<reference evidence="1 2" key="1">
    <citation type="journal article" date="2016" name="Int. J. Syst. Evol. Microbiol.">
        <title>Chitinibacter fontanus sp. nov., isolated from a spring.</title>
        <authorList>
            <person name="Sheu S.Y."/>
            <person name="Li Y.S."/>
            <person name="Young C.C."/>
            <person name="Chen W.M."/>
        </authorList>
    </citation>
    <scope>NUCLEOTIDE SEQUENCE [LARGE SCALE GENOMIC DNA]</scope>
    <source>
        <strain evidence="1 2">STM-7</strain>
    </source>
</reference>
<dbReference type="SMART" id="SM00028">
    <property type="entry name" value="TPR"/>
    <property type="match status" value="5"/>
</dbReference>
<dbReference type="InterPro" id="IPR019734">
    <property type="entry name" value="TPR_rpt"/>
</dbReference>
<dbReference type="InterPro" id="IPR011990">
    <property type="entry name" value="TPR-like_helical_dom_sf"/>
</dbReference>
<evidence type="ECO:0000313" key="2">
    <source>
        <dbReference type="Proteomes" id="UP000510822"/>
    </source>
</evidence>
<sequence length="342" mass="38492">MPDQPSTLRQHLLDAIHAKIFTEPVQARAQCLTLLDEARAAFDTITFIRAAQQLSLIEDQLGDLPGAITVLTEAMAYAQEFRYFQQMPAILEQLGCCHYSLSHYPQALQYWQQCALLCGHQASLNKTRALALIGLGRICDVSDENQLAVRMHQAAHDLLLASQDPYLITMAKINWAVNLQKLAQFSQARALLEETLHICEQQGLPHHAAESQYRLAQIALAENQLEQAQLCLEEGLLIVATTPYHWLEVNLLGEWAELLAKQANYTQAMEVVKRGLQIAQEDRMPHLQVRLLRQAQRYSAALGKKGAAEDYEHQANFLYIQLHCDLLPKASLELAALDQLLN</sequence>
<name>A0A7D5ZH99_9NEIS</name>
<dbReference type="Proteomes" id="UP000510822">
    <property type="component" value="Chromosome"/>
</dbReference>
<keyword evidence="2" id="KW-1185">Reference proteome</keyword>
<gene>
    <name evidence="1" type="ORF">HZU75_09810</name>
</gene>
<evidence type="ECO:0008006" key="3">
    <source>
        <dbReference type="Google" id="ProtNLM"/>
    </source>
</evidence>
<dbReference type="AlphaFoldDB" id="A0A7D5ZH99"/>
<accession>A0A7D5ZH99</accession>
<dbReference type="Gene3D" id="1.25.40.10">
    <property type="entry name" value="Tetratricopeptide repeat domain"/>
    <property type="match status" value="2"/>
</dbReference>
<evidence type="ECO:0000313" key="1">
    <source>
        <dbReference type="EMBL" id="QLI81807.1"/>
    </source>
</evidence>
<dbReference type="SUPFAM" id="SSF48452">
    <property type="entry name" value="TPR-like"/>
    <property type="match status" value="2"/>
</dbReference>
<dbReference type="KEGG" id="cfon:HZU75_09810"/>